<dbReference type="Proteomes" id="UP001281761">
    <property type="component" value="Unassembled WGS sequence"/>
</dbReference>
<proteinExistence type="predicted"/>
<evidence type="ECO:0000313" key="1">
    <source>
        <dbReference type="EMBL" id="KAK2945013.1"/>
    </source>
</evidence>
<organism evidence="1 2">
    <name type="scientific">Blattamonas nauphoetae</name>
    <dbReference type="NCBI Taxonomy" id="2049346"/>
    <lineage>
        <taxon>Eukaryota</taxon>
        <taxon>Metamonada</taxon>
        <taxon>Preaxostyla</taxon>
        <taxon>Oxymonadida</taxon>
        <taxon>Blattamonas</taxon>
    </lineage>
</organism>
<sequence length="101" mass="11943">MYYYPSKGNNEERFDNTLAGLVQQFRIEPSAFPKQQQFLIFYNIQDAYAYFLEFFPELALMFLHPNASLLDFAMKLRENSGSGHRVTNNTIQYIQDYHADE</sequence>
<accession>A0ABQ9X0B9</accession>
<reference evidence="1 2" key="1">
    <citation type="journal article" date="2022" name="bioRxiv">
        <title>Genomics of Preaxostyla Flagellates Illuminates Evolutionary Transitions and the Path Towards Mitochondrial Loss.</title>
        <authorList>
            <person name="Novak L.V.F."/>
            <person name="Treitli S.C."/>
            <person name="Pyrih J."/>
            <person name="Halakuc P."/>
            <person name="Pipaliya S.V."/>
            <person name="Vacek V."/>
            <person name="Brzon O."/>
            <person name="Soukal P."/>
            <person name="Eme L."/>
            <person name="Dacks J.B."/>
            <person name="Karnkowska A."/>
            <person name="Elias M."/>
            <person name="Hampl V."/>
        </authorList>
    </citation>
    <scope>NUCLEOTIDE SEQUENCE [LARGE SCALE GENOMIC DNA]</scope>
    <source>
        <strain evidence="1">NAU3</strain>
        <tissue evidence="1">Gut</tissue>
    </source>
</reference>
<dbReference type="EMBL" id="JARBJD010000275">
    <property type="protein sequence ID" value="KAK2945013.1"/>
    <property type="molecule type" value="Genomic_DNA"/>
</dbReference>
<keyword evidence="2" id="KW-1185">Reference proteome</keyword>
<name>A0ABQ9X0B9_9EUKA</name>
<protein>
    <submittedName>
        <fullName evidence="1">Uncharacterized protein</fullName>
    </submittedName>
</protein>
<comment type="caution">
    <text evidence="1">The sequence shown here is derived from an EMBL/GenBank/DDBJ whole genome shotgun (WGS) entry which is preliminary data.</text>
</comment>
<gene>
    <name evidence="1" type="ORF">BLNAU_20026</name>
</gene>
<evidence type="ECO:0000313" key="2">
    <source>
        <dbReference type="Proteomes" id="UP001281761"/>
    </source>
</evidence>